<evidence type="ECO:0000313" key="1">
    <source>
        <dbReference type="EMBL" id="GCD45700.1"/>
    </source>
</evidence>
<comment type="caution">
    <text evidence="1">The sequence shown here is derived from an EMBL/GenBank/DDBJ whole genome shotgun (WGS) entry which is preliminary data.</text>
</comment>
<organism evidence="1 2">
    <name type="scientific">Streptomyces paromomycinus</name>
    <name type="common">Streptomyces rimosus subsp. paromomycinus</name>
    <dbReference type="NCBI Taxonomy" id="92743"/>
    <lineage>
        <taxon>Bacteria</taxon>
        <taxon>Bacillati</taxon>
        <taxon>Actinomycetota</taxon>
        <taxon>Actinomycetes</taxon>
        <taxon>Kitasatosporales</taxon>
        <taxon>Streptomycetaceae</taxon>
        <taxon>Streptomyces</taxon>
    </lineage>
</organism>
<proteinExistence type="predicted"/>
<name>A0A401W8R1_STREY</name>
<accession>A0A401W8R1</accession>
<dbReference type="Proteomes" id="UP000286746">
    <property type="component" value="Unassembled WGS sequence"/>
</dbReference>
<dbReference type="EMBL" id="BHZD01000001">
    <property type="protein sequence ID" value="GCD45700.1"/>
    <property type="molecule type" value="Genomic_DNA"/>
</dbReference>
<evidence type="ECO:0000313" key="2">
    <source>
        <dbReference type="Proteomes" id="UP000286746"/>
    </source>
</evidence>
<protein>
    <submittedName>
        <fullName evidence="1">Uncharacterized protein</fullName>
    </submittedName>
</protein>
<keyword evidence="2" id="KW-1185">Reference proteome</keyword>
<reference evidence="1 2" key="1">
    <citation type="submission" date="2018-11" db="EMBL/GenBank/DDBJ databases">
        <title>Whole genome sequence of Streptomyces paromomycinus NBRC 15454(T).</title>
        <authorList>
            <person name="Komaki H."/>
            <person name="Tamura T."/>
        </authorList>
    </citation>
    <scope>NUCLEOTIDE SEQUENCE [LARGE SCALE GENOMIC DNA]</scope>
    <source>
        <strain evidence="1 2">NBRC 15454</strain>
    </source>
</reference>
<gene>
    <name evidence="1" type="ORF">GKJPGBOP_05438</name>
</gene>
<dbReference type="AlphaFoldDB" id="A0A401W8R1"/>
<sequence length="41" mass="4797">MCVMRARKRPLTSGYRHDADGAACVMLRHLRHVLTQTMTRR</sequence>